<dbReference type="EMBL" id="FRAQ01000002">
    <property type="protein sequence ID" value="SHK65298.1"/>
    <property type="molecule type" value="Genomic_DNA"/>
</dbReference>
<gene>
    <name evidence="1" type="ORF">SAMN05216369_2655</name>
</gene>
<name>A0A1M6U8A5_9GAMM</name>
<keyword evidence="2" id="KW-1185">Reference proteome</keyword>
<evidence type="ECO:0000313" key="1">
    <source>
        <dbReference type="EMBL" id="SHK65298.1"/>
    </source>
</evidence>
<evidence type="ECO:0000313" key="2">
    <source>
        <dbReference type="Proteomes" id="UP000184497"/>
    </source>
</evidence>
<dbReference type="RefSeq" id="WP_072798379.1">
    <property type="nucleotide sequence ID" value="NZ_FRAQ01000002.1"/>
</dbReference>
<proteinExistence type="predicted"/>
<organism evidence="1 2">
    <name type="scientific">Marinobacter antarcticus</name>
    <dbReference type="NCBI Taxonomy" id="564117"/>
    <lineage>
        <taxon>Bacteria</taxon>
        <taxon>Pseudomonadati</taxon>
        <taxon>Pseudomonadota</taxon>
        <taxon>Gammaproteobacteria</taxon>
        <taxon>Pseudomonadales</taxon>
        <taxon>Marinobacteraceae</taxon>
        <taxon>Marinobacter</taxon>
    </lineage>
</organism>
<reference evidence="2" key="1">
    <citation type="submission" date="2016-11" db="EMBL/GenBank/DDBJ databases">
        <authorList>
            <person name="Varghese N."/>
            <person name="Submissions S."/>
        </authorList>
    </citation>
    <scope>NUCLEOTIDE SEQUENCE [LARGE SCALE GENOMIC DNA]</scope>
    <source>
        <strain evidence="2">CGMCC 1.10835</strain>
    </source>
</reference>
<accession>A0A1M6U8A5</accession>
<dbReference type="AlphaFoldDB" id="A0A1M6U8A5"/>
<sequence>MSFNFNHIFHAGLEDDEQISNSAGVYGFLFNPFQKSKLGLYSGVPISEQRASEAKRALIKKLNNYNSLKSSKTIEANLKLLSPAGANEGTFIGKAAIFTDTFFQPAEIEALTISEFMAYLEMASHATLLSQAIYCGMTIKQGLRDRYSQHKSNYESDKPGTFGGRLSNFSISWNDLIFVYTPIGVPSADSKSIKLLERQIITMFNPLLSIR</sequence>
<dbReference type="Proteomes" id="UP000184497">
    <property type="component" value="Unassembled WGS sequence"/>
</dbReference>
<dbReference type="STRING" id="564117.SAMN05216369_2655"/>
<protein>
    <submittedName>
        <fullName evidence="1">Uncharacterized protein</fullName>
    </submittedName>
</protein>